<sequence length="405" mass="44108">MNDDDIVVAEDGTALPAVDVLTGRGFITGKSGSGKSNTANVVVEGLLEADHSLLIVDIDGEYWGLKERYSILHAGGGGRCDVTVDERDAETLVDIALDGQPVILDLSGYLRAEESAAVLEAVLERLFRRETEVRKPFLLVVEEIHEFVPQKGSRDDVGDVLLQIAKRGRKHGLGLLGLSQRPAAVDKDFVTQCDWMVWHKLTWDNDTDVVRRLLGTDAAETITDFEPGEAYLRTDWTDETRRIHFREKRTYDAGTTPGMSDSDPPSLVDVDKAILKRFDREDPEPANESGDDSAEPTAPGATATQPTASTSTTSDGGTASATPRSRTSAEETAVDMLVEFAFMLAHLAVRAVQASVRGLRRAEDRAVDAVTQRLDDRGWSSLPVRLVLRVVLVLAVIVAIVFTTA</sequence>
<evidence type="ECO:0000256" key="1">
    <source>
        <dbReference type="ARBA" id="ARBA00007816"/>
    </source>
</evidence>
<dbReference type="RefSeq" id="WP_049992675.1">
    <property type="nucleotide sequence ID" value="NZ_CP031310.1"/>
</dbReference>
<dbReference type="STRING" id="1457250.GCA_000755225_01749"/>
<name>A0A4D6HFM1_9EURY</name>
<dbReference type="InterPro" id="IPR008571">
    <property type="entry name" value="HerA-like"/>
</dbReference>
<dbReference type="InterPro" id="IPR027417">
    <property type="entry name" value="P-loop_NTPase"/>
</dbReference>
<keyword evidence="6" id="KW-0812">Transmembrane</keyword>
<dbReference type="GO" id="GO:0043139">
    <property type="term" value="F:5'-3' DNA helicase activity"/>
    <property type="evidence" value="ECO:0007669"/>
    <property type="project" value="UniProtKB-EC"/>
</dbReference>
<comment type="similarity">
    <text evidence="1">Belongs to the HerA family.</text>
</comment>
<feature type="compositionally biased region" description="Acidic residues" evidence="5">
    <location>
        <begin position="281"/>
        <end position="294"/>
    </location>
</feature>
<evidence type="ECO:0000256" key="5">
    <source>
        <dbReference type="SAM" id="MobiDB-lite"/>
    </source>
</evidence>
<dbReference type="KEGG" id="hsn:DV733_14410"/>
<gene>
    <name evidence="8" type="ORF">DV733_14410</name>
</gene>
<dbReference type="GO" id="GO:0043138">
    <property type="term" value="F:3'-5' DNA helicase activity"/>
    <property type="evidence" value="ECO:0007669"/>
    <property type="project" value="UniProtKB-EC"/>
</dbReference>
<proteinExistence type="inferred from homology"/>
<keyword evidence="6" id="KW-0472">Membrane</keyword>
<comment type="catalytic activity">
    <reaction evidence="2">
        <text>Couples ATP hydrolysis with the unwinding of duplex DNA by translocating in the 3'-5' direction.</text>
        <dbReference type="EC" id="5.6.2.4"/>
    </reaction>
</comment>
<dbReference type="Pfam" id="PF01935">
    <property type="entry name" value="DUF87"/>
    <property type="match status" value="1"/>
</dbReference>
<evidence type="ECO:0000256" key="6">
    <source>
        <dbReference type="SAM" id="Phobius"/>
    </source>
</evidence>
<dbReference type="OrthoDB" id="242625at2157"/>
<dbReference type="Gene3D" id="3.40.50.300">
    <property type="entry name" value="P-loop containing nucleotide triphosphate hydrolases"/>
    <property type="match status" value="1"/>
</dbReference>
<evidence type="ECO:0000256" key="4">
    <source>
        <dbReference type="ARBA" id="ARBA00048988"/>
    </source>
</evidence>
<dbReference type="GeneID" id="39849077"/>
<dbReference type="SUPFAM" id="SSF52540">
    <property type="entry name" value="P-loop containing nucleoside triphosphate hydrolases"/>
    <property type="match status" value="1"/>
</dbReference>
<feature type="transmembrane region" description="Helical" evidence="6">
    <location>
        <begin position="386"/>
        <end position="404"/>
    </location>
</feature>
<evidence type="ECO:0000313" key="8">
    <source>
        <dbReference type="EMBL" id="QCC52351.1"/>
    </source>
</evidence>
<accession>A0A4D6HFM1</accession>
<dbReference type="Proteomes" id="UP000296706">
    <property type="component" value="Chromosome"/>
</dbReference>
<feature type="domain" description="Helicase HerA central" evidence="7">
    <location>
        <begin position="27"/>
        <end position="132"/>
    </location>
</feature>
<protein>
    <submittedName>
        <fullName evidence="8">DUF87 domain-containing protein</fullName>
    </submittedName>
</protein>
<comment type="catalytic activity">
    <reaction evidence="3">
        <text>ATP + H2O = ADP + phosphate + H(+)</text>
        <dbReference type="Rhea" id="RHEA:13065"/>
        <dbReference type="ChEBI" id="CHEBI:15377"/>
        <dbReference type="ChEBI" id="CHEBI:15378"/>
        <dbReference type="ChEBI" id="CHEBI:30616"/>
        <dbReference type="ChEBI" id="CHEBI:43474"/>
        <dbReference type="ChEBI" id="CHEBI:456216"/>
        <dbReference type="EC" id="5.6.2.3"/>
    </reaction>
</comment>
<keyword evidence="6" id="KW-1133">Transmembrane helix</keyword>
<dbReference type="EMBL" id="CP031310">
    <property type="protein sequence ID" value="QCC52351.1"/>
    <property type="molecule type" value="Genomic_DNA"/>
</dbReference>
<dbReference type="AlphaFoldDB" id="A0A4D6HFM1"/>
<dbReference type="PANTHER" id="PTHR42957:SF1">
    <property type="entry name" value="HELICASE MJ1565-RELATED"/>
    <property type="match status" value="1"/>
</dbReference>
<feature type="region of interest" description="Disordered" evidence="5">
    <location>
        <begin position="279"/>
        <end position="328"/>
    </location>
</feature>
<evidence type="ECO:0000313" key="9">
    <source>
        <dbReference type="Proteomes" id="UP000296706"/>
    </source>
</evidence>
<keyword evidence="9" id="KW-1185">Reference proteome</keyword>
<evidence type="ECO:0000259" key="7">
    <source>
        <dbReference type="Pfam" id="PF01935"/>
    </source>
</evidence>
<feature type="compositionally biased region" description="Low complexity" evidence="5">
    <location>
        <begin position="295"/>
        <end position="322"/>
    </location>
</feature>
<comment type="catalytic activity">
    <reaction evidence="4">
        <text>ATP + H2O = ADP + phosphate + H(+)</text>
        <dbReference type="Rhea" id="RHEA:13065"/>
        <dbReference type="ChEBI" id="CHEBI:15377"/>
        <dbReference type="ChEBI" id="CHEBI:15378"/>
        <dbReference type="ChEBI" id="CHEBI:30616"/>
        <dbReference type="ChEBI" id="CHEBI:43474"/>
        <dbReference type="ChEBI" id="CHEBI:456216"/>
        <dbReference type="EC" id="5.6.2.4"/>
    </reaction>
</comment>
<evidence type="ECO:0000256" key="2">
    <source>
        <dbReference type="ARBA" id="ARBA00034617"/>
    </source>
</evidence>
<evidence type="ECO:0000256" key="3">
    <source>
        <dbReference type="ARBA" id="ARBA00048954"/>
    </source>
</evidence>
<reference evidence="8 9" key="1">
    <citation type="journal article" date="2019" name="Nat. Commun.">
        <title>A new type of DNA phosphorothioation-based antiviral system in archaea.</title>
        <authorList>
            <person name="Xiong L."/>
            <person name="Liu S."/>
            <person name="Chen S."/>
            <person name="Xiao Y."/>
            <person name="Zhu B."/>
            <person name="Gao Y."/>
            <person name="Zhang Y."/>
            <person name="Chen B."/>
            <person name="Luo J."/>
            <person name="Deng Z."/>
            <person name="Chen X."/>
            <person name="Wang L."/>
            <person name="Chen S."/>
        </authorList>
    </citation>
    <scope>NUCLEOTIDE SEQUENCE [LARGE SCALE GENOMIC DNA]</scope>
    <source>
        <strain evidence="8 9">CBA1105</strain>
    </source>
</reference>
<dbReference type="PANTHER" id="PTHR42957">
    <property type="entry name" value="HELICASE MJ1565-RELATED"/>
    <property type="match status" value="1"/>
</dbReference>
<dbReference type="InterPro" id="IPR002789">
    <property type="entry name" value="HerA_central"/>
</dbReference>
<feature type="region of interest" description="Disordered" evidence="5">
    <location>
        <begin position="248"/>
        <end position="267"/>
    </location>
</feature>
<organism evidence="8 9">
    <name type="scientific">Halapricum salinum</name>
    <dbReference type="NCBI Taxonomy" id="1457250"/>
    <lineage>
        <taxon>Archaea</taxon>
        <taxon>Methanobacteriati</taxon>
        <taxon>Methanobacteriota</taxon>
        <taxon>Stenosarchaea group</taxon>
        <taxon>Halobacteria</taxon>
        <taxon>Halobacteriales</taxon>
        <taxon>Haloarculaceae</taxon>
        <taxon>Halapricum</taxon>
    </lineage>
</organism>